<dbReference type="InterPro" id="IPR011042">
    <property type="entry name" value="6-blade_b-propeller_TolB-like"/>
</dbReference>
<dbReference type="eggNOG" id="COG4775">
    <property type="taxonomic scope" value="Bacteria"/>
</dbReference>
<evidence type="ECO:0000313" key="3">
    <source>
        <dbReference type="Proteomes" id="UP000004095"/>
    </source>
</evidence>
<gene>
    <name evidence="2" type="ORF">M23134_08446</name>
</gene>
<keyword evidence="3" id="KW-1185">Reference proteome</keyword>
<dbReference type="Pfam" id="PF07676">
    <property type="entry name" value="PD40"/>
    <property type="match status" value="1"/>
</dbReference>
<dbReference type="PANTHER" id="PTHR36842">
    <property type="entry name" value="PROTEIN TOLB HOMOLOG"/>
    <property type="match status" value="1"/>
</dbReference>
<reference evidence="2 3" key="1">
    <citation type="submission" date="2007-01" db="EMBL/GenBank/DDBJ databases">
        <authorList>
            <person name="Haygood M."/>
            <person name="Podell S."/>
            <person name="Anderson C."/>
            <person name="Hopkinson B."/>
            <person name="Roe K."/>
            <person name="Barbeau K."/>
            <person name="Gaasterland T."/>
            <person name="Ferriera S."/>
            <person name="Johnson J."/>
            <person name="Kravitz S."/>
            <person name="Beeson K."/>
            <person name="Sutton G."/>
            <person name="Rogers Y.-H."/>
            <person name="Friedman R."/>
            <person name="Frazier M."/>
            <person name="Venter J.C."/>
        </authorList>
    </citation>
    <scope>NUCLEOTIDE SEQUENCE [LARGE SCALE GENOMIC DNA]</scope>
    <source>
        <strain evidence="2 3">ATCC 23134</strain>
    </source>
</reference>
<dbReference type="Proteomes" id="UP000004095">
    <property type="component" value="Unassembled WGS sequence"/>
</dbReference>
<organism evidence="2 3">
    <name type="scientific">Microscilla marina ATCC 23134</name>
    <dbReference type="NCBI Taxonomy" id="313606"/>
    <lineage>
        <taxon>Bacteria</taxon>
        <taxon>Pseudomonadati</taxon>
        <taxon>Bacteroidota</taxon>
        <taxon>Cytophagia</taxon>
        <taxon>Cytophagales</taxon>
        <taxon>Microscillaceae</taxon>
        <taxon>Microscilla</taxon>
    </lineage>
</organism>
<evidence type="ECO:0000313" key="2">
    <source>
        <dbReference type="EMBL" id="EAY27172.1"/>
    </source>
</evidence>
<proteinExistence type="inferred from homology"/>
<accession>A1ZR83</accession>
<dbReference type="SUPFAM" id="SSF82171">
    <property type="entry name" value="DPP6 N-terminal domain-like"/>
    <property type="match status" value="1"/>
</dbReference>
<evidence type="ECO:0000256" key="1">
    <source>
        <dbReference type="ARBA" id="ARBA00009820"/>
    </source>
</evidence>
<comment type="similarity">
    <text evidence="1">Belongs to the TolB family.</text>
</comment>
<name>A1ZR83_MICM2</name>
<dbReference type="EMBL" id="AAWS01000026">
    <property type="protein sequence ID" value="EAY27172.1"/>
    <property type="molecule type" value="Genomic_DNA"/>
</dbReference>
<dbReference type="Gene3D" id="2.120.10.30">
    <property type="entry name" value="TolB, C-terminal domain"/>
    <property type="match status" value="1"/>
</dbReference>
<comment type="caution">
    <text evidence="2">The sequence shown here is derived from an EMBL/GenBank/DDBJ whole genome shotgun (WGS) entry which is preliminary data.</text>
</comment>
<protein>
    <submittedName>
        <fullName evidence="2">Uncharacterized protein</fullName>
    </submittedName>
</protein>
<dbReference type="InterPro" id="IPR011659">
    <property type="entry name" value="WD40"/>
</dbReference>
<sequence>MLIGLLGLWAPQSYAQNSKVTFGKNRVQYKAFRWRVLSTANFNVYYYDNGARMANFAALFLEDQFDRITDLLGYTPYAKTKVFVYNSVTDLQQSNVGLDKDFVGNGGKTNFFKAQVEVPYTGNETRFKRELKLGISQMFINEMMFGGSLKDMLQSSYIGSFPEWFLEGAAAYVAEGWSEDMDNYMRDLFIHRKRRNPNITSGQEAIYVGQSVWNFIAEKYSKTNISNILNLARIIRNEKNSISSSLGVRYRQFMRAWRNYYRDLSNLAKEGTEEAPKDFSVRRRNPKKYLYNHVKISPDGKFIAYSENRNGKFCVIVKDLTTKKRKIIYKGGYHAIYQRFDNNIPLIGWQDERRLAIVYAHKGETKLTVYDVLRKKRTFERVWFFFNHITSFDISRDGKHLVMSADRKNDVKIKAGQNDLYTFDLDNSILKKLTDDWYDDMNPTFVGNSNKKILFSSNRPSDSLKRVTAQQTGNFDMNTENFDIFIYDPTVSKQALQRVTYTPDKEVEPTLLNRNTLLYLNDETGIYQLYKHNLRTGKVTQLTNYSQSIEAFDVNNFTKGLGFLTLRKGRYYVNYKSNFDFNQTPSNVFQTLRKEMLNKRYSTNNINNKTKFPVININNNTSDTTKNIGYADDEVNTDDYQFDPEVIKEIQKKAGIIDKIVNKATDTTNKKEKKVKVKGPYDYEPRFRTENVTSTVEIDPLRGWGVVLKIAMSDMLENHKINAGLLFITDLRSSTFFGEYQYLGGRFDYKFRYEKANIFINQDPVSQRYTRNNLEATIAYPFTNLSRISVTPLYTVTQFTNLRPQASALAQPEVNVNYGGLRMEYVFDNTVSRGLNMLMGTRIKAKFENFFGVGAALESFNKFTVEFRRYTQIHRDLIFATRISYGQFGGNAPKSFLLGGMDNWIFNQTDGGGADNPLAVTSSEQNNSDLLFTEFVTSMRGFNYNKLSGTNYILGNFELRLPIVKYLFGKRITSNFFKNLQFIGFFDVGSAWTGPSPLNEENSLNTRNIGGPQSPFKATVTDFKDPFISSYGVGVRTMLLGYYAKLDVAWGIEDGLVAPKPKFYITFGNDF</sequence>
<dbReference type="AlphaFoldDB" id="A1ZR83"/>
<dbReference type="Gene3D" id="2.40.160.50">
    <property type="entry name" value="membrane protein fhac: a member of the omp85/tpsb transporter family"/>
    <property type="match status" value="1"/>
</dbReference>